<feature type="domain" description="GAD-related" evidence="1">
    <location>
        <begin position="8"/>
        <end position="102"/>
    </location>
</feature>
<evidence type="ECO:0000259" key="2">
    <source>
        <dbReference type="Pfam" id="PF08906"/>
    </source>
</evidence>
<evidence type="ECO:0000259" key="1">
    <source>
        <dbReference type="Pfam" id="PF08887"/>
    </source>
</evidence>
<dbReference type="AlphaFoldDB" id="A0AAW9DVK0"/>
<evidence type="ECO:0000313" key="4">
    <source>
        <dbReference type="Proteomes" id="UP001279553"/>
    </source>
</evidence>
<accession>A0AAW9DVK0</accession>
<organism evidence="3 4">
    <name type="scientific">Acidiphilium acidophilum</name>
    <name type="common">Thiobacillus acidophilus</name>
    <dbReference type="NCBI Taxonomy" id="76588"/>
    <lineage>
        <taxon>Bacteria</taxon>
        <taxon>Pseudomonadati</taxon>
        <taxon>Pseudomonadota</taxon>
        <taxon>Alphaproteobacteria</taxon>
        <taxon>Acetobacterales</taxon>
        <taxon>Acidocellaceae</taxon>
        <taxon>Acidiphilium</taxon>
    </lineage>
</organism>
<reference evidence="3 4" key="1">
    <citation type="submission" date="2023-11" db="EMBL/GenBank/DDBJ databases">
        <title>MicrobeMod: A computational toolkit for identifying prokaryotic methylation and restriction-modification with nanopore sequencing.</title>
        <authorList>
            <person name="Crits-Christoph A."/>
            <person name="Kang S.C."/>
            <person name="Lee H."/>
            <person name="Ostrov N."/>
        </authorList>
    </citation>
    <scope>NUCLEOTIDE SEQUENCE [LARGE SCALE GENOMIC DNA]</scope>
    <source>
        <strain evidence="3 4">DSMZ 700</strain>
    </source>
</reference>
<feature type="domain" description="T6SS immunity protein Tdi1 C-terminal" evidence="2">
    <location>
        <begin position="154"/>
        <end position="205"/>
    </location>
</feature>
<dbReference type="Proteomes" id="UP001279553">
    <property type="component" value="Unassembled WGS sequence"/>
</dbReference>
<dbReference type="Pfam" id="PF08887">
    <property type="entry name" value="GAD-like"/>
    <property type="match status" value="1"/>
</dbReference>
<dbReference type="RefSeq" id="WP_319615752.1">
    <property type="nucleotide sequence ID" value="NZ_JAWXYB010000018.1"/>
</dbReference>
<dbReference type="InterPro" id="IPR014983">
    <property type="entry name" value="GAD-rel"/>
</dbReference>
<sequence length="237" mass="26672">MTNINANFEYCIKKFGPPKDGETVPTEIRETYRGKVPQSLLDFWDVYGTGLWLDGKFQLVRPDRYQSLVDMLFEGDPDFPPGQSVLIGYTAFGTLMIWNDKNYFLRTDLVDKVAFTRHVSPKHPMLDGDRNLPTTLSNIDGDGYDYIEHTDAAKPLFARAMKKCGKLAYGECYGFVPAVGLGGRGVLDEVNKVRAAEHFAIIGQLEPIQLRYMDTEKRKIVVLREIGAPQSVALPSE</sequence>
<protein>
    <submittedName>
        <fullName evidence="3">GAD-like domain-containing protein</fullName>
    </submittedName>
</protein>
<dbReference type="InterPro" id="IPR015002">
    <property type="entry name" value="T6SS_Tdi1_C"/>
</dbReference>
<dbReference type="EMBL" id="JAWXYB010000018">
    <property type="protein sequence ID" value="MDX5932901.1"/>
    <property type="molecule type" value="Genomic_DNA"/>
</dbReference>
<keyword evidence="4" id="KW-1185">Reference proteome</keyword>
<gene>
    <name evidence="3" type="ORF">SIL87_19290</name>
</gene>
<dbReference type="Pfam" id="PF08906">
    <property type="entry name" value="T6SS_Tdi1_C"/>
    <property type="match status" value="1"/>
</dbReference>
<comment type="caution">
    <text evidence="3">The sequence shown here is derived from an EMBL/GenBank/DDBJ whole genome shotgun (WGS) entry which is preliminary data.</text>
</comment>
<evidence type="ECO:0000313" key="3">
    <source>
        <dbReference type="EMBL" id="MDX5932901.1"/>
    </source>
</evidence>
<proteinExistence type="predicted"/>
<name>A0AAW9DVK0_ACIAO</name>